<evidence type="ECO:0000313" key="3">
    <source>
        <dbReference type="Proteomes" id="UP001595851"/>
    </source>
</evidence>
<keyword evidence="1" id="KW-0812">Transmembrane</keyword>
<protein>
    <submittedName>
        <fullName evidence="2">Uncharacterized protein</fullName>
    </submittedName>
</protein>
<keyword evidence="1" id="KW-0472">Membrane</keyword>
<evidence type="ECO:0000256" key="1">
    <source>
        <dbReference type="SAM" id="Phobius"/>
    </source>
</evidence>
<reference evidence="3" key="1">
    <citation type="journal article" date="2019" name="Int. J. Syst. Evol. Microbiol.">
        <title>The Global Catalogue of Microorganisms (GCM) 10K type strain sequencing project: providing services to taxonomists for standard genome sequencing and annotation.</title>
        <authorList>
            <consortium name="The Broad Institute Genomics Platform"/>
            <consortium name="The Broad Institute Genome Sequencing Center for Infectious Disease"/>
            <person name="Wu L."/>
            <person name="Ma J."/>
        </authorList>
    </citation>
    <scope>NUCLEOTIDE SEQUENCE [LARGE SCALE GENOMIC DNA]</scope>
    <source>
        <strain evidence="3">TBRC 1276</strain>
    </source>
</reference>
<organism evidence="2 3">
    <name type="scientific">Nonomuraea purpurea</name>
    <dbReference type="NCBI Taxonomy" id="1849276"/>
    <lineage>
        <taxon>Bacteria</taxon>
        <taxon>Bacillati</taxon>
        <taxon>Actinomycetota</taxon>
        <taxon>Actinomycetes</taxon>
        <taxon>Streptosporangiales</taxon>
        <taxon>Streptosporangiaceae</taxon>
        <taxon>Nonomuraea</taxon>
    </lineage>
</organism>
<keyword evidence="3" id="KW-1185">Reference proteome</keyword>
<evidence type="ECO:0000313" key="2">
    <source>
        <dbReference type="EMBL" id="MFC4006575.1"/>
    </source>
</evidence>
<feature type="transmembrane region" description="Helical" evidence="1">
    <location>
        <begin position="48"/>
        <end position="65"/>
    </location>
</feature>
<dbReference type="EMBL" id="JBHSBI010000002">
    <property type="protein sequence ID" value="MFC4006575.1"/>
    <property type="molecule type" value="Genomic_DNA"/>
</dbReference>
<comment type="caution">
    <text evidence="2">The sequence shown here is derived from an EMBL/GenBank/DDBJ whole genome shotgun (WGS) entry which is preliminary data.</text>
</comment>
<gene>
    <name evidence="2" type="ORF">ACFOY2_05040</name>
</gene>
<name>A0ABV8FXT4_9ACTN</name>
<keyword evidence="1" id="KW-1133">Transmembrane helix</keyword>
<dbReference type="RefSeq" id="WP_379526715.1">
    <property type="nucleotide sequence ID" value="NZ_JBHSBI010000002.1"/>
</dbReference>
<feature type="transmembrane region" description="Helical" evidence="1">
    <location>
        <begin position="21"/>
        <end position="42"/>
    </location>
</feature>
<dbReference type="Proteomes" id="UP001595851">
    <property type="component" value="Unassembled WGS sequence"/>
</dbReference>
<proteinExistence type="predicted"/>
<sequence>MIRRFWRWLFESVEQPFTRSFVAFVTVLAFASAAAGFVWYALETGNGHVLPVIAVFLALGLADLIRRLKRSGESR</sequence>
<accession>A0ABV8FXT4</accession>